<dbReference type="AlphaFoldDB" id="A0A232FKT3"/>
<accession>A0A232FKT3</accession>
<feature type="compositionally biased region" description="Basic and acidic residues" evidence="1">
    <location>
        <begin position="113"/>
        <end position="123"/>
    </location>
</feature>
<organism evidence="2 3">
    <name type="scientific">Trichomalopsis sarcophagae</name>
    <dbReference type="NCBI Taxonomy" id="543379"/>
    <lineage>
        <taxon>Eukaryota</taxon>
        <taxon>Metazoa</taxon>
        <taxon>Ecdysozoa</taxon>
        <taxon>Arthropoda</taxon>
        <taxon>Hexapoda</taxon>
        <taxon>Insecta</taxon>
        <taxon>Pterygota</taxon>
        <taxon>Neoptera</taxon>
        <taxon>Endopterygota</taxon>
        <taxon>Hymenoptera</taxon>
        <taxon>Apocrita</taxon>
        <taxon>Proctotrupomorpha</taxon>
        <taxon>Chalcidoidea</taxon>
        <taxon>Pteromalidae</taxon>
        <taxon>Pteromalinae</taxon>
        <taxon>Trichomalopsis</taxon>
    </lineage>
</organism>
<comment type="caution">
    <text evidence="2">The sequence shown here is derived from an EMBL/GenBank/DDBJ whole genome shotgun (WGS) entry which is preliminary data.</text>
</comment>
<protein>
    <submittedName>
        <fullName evidence="2">Uncharacterized protein</fullName>
    </submittedName>
</protein>
<dbReference type="EMBL" id="NNAY01000073">
    <property type="protein sequence ID" value="OXU31265.1"/>
    <property type="molecule type" value="Genomic_DNA"/>
</dbReference>
<feature type="compositionally biased region" description="Low complexity" evidence="1">
    <location>
        <begin position="131"/>
        <end position="142"/>
    </location>
</feature>
<sequence>MKHEETVKLEIKTKNQKVNILTKIPRKKQQESWENISAICEQKNRIFDFDKDERFSDIRGILGEQSRIVGTAKDYDEPSTNSLLNTSLTDDQAQIDFKNPVNKVTFNIQEITREKQNSNHDNQEEPTATIQTENNEGNQNQE</sequence>
<gene>
    <name evidence="2" type="ORF">TSAR_012167</name>
</gene>
<evidence type="ECO:0000313" key="2">
    <source>
        <dbReference type="EMBL" id="OXU31265.1"/>
    </source>
</evidence>
<evidence type="ECO:0000256" key="1">
    <source>
        <dbReference type="SAM" id="MobiDB-lite"/>
    </source>
</evidence>
<proteinExistence type="predicted"/>
<evidence type="ECO:0000313" key="3">
    <source>
        <dbReference type="Proteomes" id="UP000215335"/>
    </source>
</evidence>
<feature type="region of interest" description="Disordered" evidence="1">
    <location>
        <begin position="113"/>
        <end position="142"/>
    </location>
</feature>
<keyword evidence="3" id="KW-1185">Reference proteome</keyword>
<name>A0A232FKT3_9HYME</name>
<dbReference type="Proteomes" id="UP000215335">
    <property type="component" value="Unassembled WGS sequence"/>
</dbReference>
<reference evidence="2 3" key="1">
    <citation type="journal article" date="2017" name="Curr. Biol.">
        <title>The Evolution of Venom by Co-option of Single-Copy Genes.</title>
        <authorList>
            <person name="Martinson E.O."/>
            <person name="Mrinalini"/>
            <person name="Kelkar Y.D."/>
            <person name="Chang C.H."/>
            <person name="Werren J.H."/>
        </authorList>
    </citation>
    <scope>NUCLEOTIDE SEQUENCE [LARGE SCALE GENOMIC DNA]</scope>
    <source>
        <strain evidence="2 3">Alberta</strain>
        <tissue evidence="2">Whole body</tissue>
    </source>
</reference>